<reference evidence="2 3" key="1">
    <citation type="journal article" date="2011" name="Stand. Genomic Sci.">
        <title>Complete genome sequence of Weeksella virosa type strain (9751).</title>
        <authorList>
            <person name="Lang E."/>
            <person name="Teshima H."/>
            <person name="Lucas S."/>
            <person name="Lapidus A."/>
            <person name="Hammon N."/>
            <person name="Deshpande S."/>
            <person name="Nolan M."/>
            <person name="Cheng J.F."/>
            <person name="Pitluck S."/>
            <person name="Liolios K."/>
            <person name="Pagani I."/>
            <person name="Mikhailova N."/>
            <person name="Ivanova N."/>
            <person name="Mavromatis K."/>
            <person name="Pati A."/>
            <person name="Tapia R."/>
            <person name="Han C."/>
            <person name="Goodwin L."/>
            <person name="Chen A."/>
            <person name="Palaniappan K."/>
            <person name="Land M."/>
            <person name="Hauser L."/>
            <person name="Chang Y.J."/>
            <person name="Jeffries C.D."/>
            <person name="Brambilla E.M."/>
            <person name="Kopitz M."/>
            <person name="Rohde M."/>
            <person name="Goker M."/>
            <person name="Tindall B.J."/>
            <person name="Detter J.C."/>
            <person name="Woyke T."/>
            <person name="Bristow J."/>
            <person name="Eisen J.A."/>
            <person name="Markowitz V."/>
            <person name="Hugenholtz P."/>
            <person name="Klenk H.P."/>
            <person name="Kyrpides N.C."/>
        </authorList>
    </citation>
    <scope>NUCLEOTIDE SEQUENCE [LARGE SCALE GENOMIC DNA]</scope>
    <source>
        <strain evidence="3">ATCC 43766 / DSM 16922 / JCM 21250 / NBRC 16016 / NCTC 11634 / CL345/78</strain>
    </source>
</reference>
<dbReference type="eggNOG" id="ENOG5031J2R">
    <property type="taxonomic scope" value="Bacteria"/>
</dbReference>
<dbReference type="EMBL" id="CP002455">
    <property type="protein sequence ID" value="ADX68374.1"/>
    <property type="molecule type" value="Genomic_DNA"/>
</dbReference>
<dbReference type="InterPro" id="IPR025364">
    <property type="entry name" value="DUF4268"/>
</dbReference>
<evidence type="ECO:0000313" key="2">
    <source>
        <dbReference type="EMBL" id="ADX68374.1"/>
    </source>
</evidence>
<evidence type="ECO:0000313" key="3">
    <source>
        <dbReference type="Proteomes" id="UP000008641"/>
    </source>
</evidence>
<reference evidence="3" key="2">
    <citation type="journal article" date="2011" name="Stand. Genomic Sci.">
        <title>Complete genome sequence of Weeksella virosa type strain (9751T).</title>
        <authorList>
            <person name="Lang E."/>
            <person name="Teshima H."/>
            <person name="Lucas S."/>
            <person name="Lapidus A."/>
            <person name="Hammon N."/>
            <person name="Deshpande S."/>
            <person name="Nolan M."/>
            <person name="Cheng J."/>
            <person name="Pitluck S."/>
            <person name="Liolios K."/>
            <person name="Pagani I."/>
            <person name="Mikhailova N."/>
            <person name="Ivanova N."/>
            <person name="Mavromatis K."/>
            <person name="Pati A."/>
            <person name="Tapia R."/>
            <person name="Han C."/>
            <person name="Goodwin L."/>
            <person name="Chen A."/>
            <person name="Palaniappan K."/>
            <person name="Land M."/>
            <person name="Hauser L."/>
            <person name="Chang Y."/>
            <person name="Jeffries C."/>
            <person name="Brambilla E."/>
            <person name="Kopitz M."/>
            <person name="Rohde M."/>
            <person name="Goker M."/>
            <person name="Tindall B."/>
            <person name="Detter J."/>
            <person name="Woyke T."/>
            <person name="Bristow J."/>
            <person name="Eisen J."/>
            <person name="Markowitz V."/>
            <person name="Hugenholtz P."/>
            <person name="Klenk H."/>
            <person name="Kyrpides N."/>
        </authorList>
    </citation>
    <scope>NUCLEOTIDE SEQUENCE [LARGE SCALE GENOMIC DNA]</scope>
    <source>
        <strain evidence="3">ATCC 43766 / DSM 16922 / JCM 21250 / NBRC 16016 / NCTC 11634 / CL345/78</strain>
    </source>
</reference>
<dbReference type="AlphaFoldDB" id="F0NZV0"/>
<evidence type="ECO:0000259" key="1">
    <source>
        <dbReference type="Pfam" id="PF14088"/>
    </source>
</evidence>
<organism evidence="2 3">
    <name type="scientific">Weeksella virosa (strain ATCC 43766 / DSM 16922 / JCM 21250 / CCUG 30538 / CDC 9751 / IAM 14551 / NBRC 16016 / NCTC 11634 / CL345/78)</name>
    <dbReference type="NCBI Taxonomy" id="865938"/>
    <lineage>
        <taxon>Bacteria</taxon>
        <taxon>Pseudomonadati</taxon>
        <taxon>Bacteroidota</taxon>
        <taxon>Flavobacteriia</taxon>
        <taxon>Flavobacteriales</taxon>
        <taxon>Weeksellaceae</taxon>
        <taxon>Weeksella</taxon>
    </lineage>
</organism>
<dbReference type="KEGG" id="wvi:Weevi_1681"/>
<feature type="domain" description="DUF4268" evidence="1">
    <location>
        <begin position="17"/>
        <end position="152"/>
    </location>
</feature>
<dbReference type="Pfam" id="PF14088">
    <property type="entry name" value="DUF4268"/>
    <property type="match status" value="1"/>
</dbReference>
<keyword evidence="3" id="KW-1185">Reference proteome</keyword>
<dbReference type="Proteomes" id="UP000008641">
    <property type="component" value="Chromosome"/>
</dbReference>
<gene>
    <name evidence="2" type="ordered locus">Weevi_1681</name>
</gene>
<proteinExistence type="predicted"/>
<dbReference type="STRING" id="865938.Weevi_1681"/>
<name>F0NZV0_WEEVC</name>
<accession>F0NZV0</accession>
<sequence>MYQILITLFSKEEAKRIKHEFWTAFGSYMKLQPNAEGRRINWINYKTGIKGLFFKTDVFNRHAEISVQVAHPDPSYQQMIWEQLEEFELVFASYCGDDWVWEKNDFSDEGKPISSIRLKLDQVSIYRESDWAEIIRFLKENSIALDAFWVDHKASFDLFK</sequence>
<dbReference type="HOGENOM" id="CLU_144168_0_0_10"/>
<protein>
    <recommendedName>
        <fullName evidence="1">DUF4268 domain-containing protein</fullName>
    </recommendedName>
</protein>